<keyword evidence="2" id="KW-0805">Transcription regulation</keyword>
<dbReference type="InterPro" id="IPR013325">
    <property type="entry name" value="RNA_pol_sigma_r2"/>
</dbReference>
<evidence type="ECO:0000256" key="2">
    <source>
        <dbReference type="ARBA" id="ARBA00023015"/>
    </source>
</evidence>
<dbReference type="PANTHER" id="PTHR43133:SF46">
    <property type="entry name" value="RNA POLYMERASE SIGMA-70 FACTOR ECF SUBFAMILY"/>
    <property type="match status" value="1"/>
</dbReference>
<evidence type="ECO:0000313" key="8">
    <source>
        <dbReference type="Proteomes" id="UP000183200"/>
    </source>
</evidence>
<dbReference type="Gene3D" id="1.10.10.10">
    <property type="entry name" value="Winged helix-like DNA-binding domain superfamily/Winged helix DNA-binding domain"/>
    <property type="match status" value="1"/>
</dbReference>
<dbReference type="InterPro" id="IPR039425">
    <property type="entry name" value="RNA_pol_sigma-70-like"/>
</dbReference>
<dbReference type="Gene3D" id="1.10.1740.10">
    <property type="match status" value="1"/>
</dbReference>
<dbReference type="Proteomes" id="UP000183200">
    <property type="component" value="Unassembled WGS sequence"/>
</dbReference>
<dbReference type="Pfam" id="PF08281">
    <property type="entry name" value="Sigma70_r4_2"/>
    <property type="match status" value="1"/>
</dbReference>
<organism evidence="7 8">
    <name type="scientific">Pedobacter steynii</name>
    <dbReference type="NCBI Taxonomy" id="430522"/>
    <lineage>
        <taxon>Bacteria</taxon>
        <taxon>Pseudomonadati</taxon>
        <taxon>Bacteroidota</taxon>
        <taxon>Sphingobacteriia</taxon>
        <taxon>Sphingobacteriales</taxon>
        <taxon>Sphingobacteriaceae</taxon>
        <taxon>Pedobacter</taxon>
    </lineage>
</organism>
<dbReference type="GO" id="GO:0016987">
    <property type="term" value="F:sigma factor activity"/>
    <property type="evidence" value="ECO:0007669"/>
    <property type="project" value="UniProtKB-KW"/>
</dbReference>
<dbReference type="InterPro" id="IPR013324">
    <property type="entry name" value="RNA_pol_sigma_r3/r4-like"/>
</dbReference>
<proteinExistence type="inferred from homology"/>
<evidence type="ECO:0000256" key="1">
    <source>
        <dbReference type="ARBA" id="ARBA00010641"/>
    </source>
</evidence>
<keyword evidence="4" id="KW-0804">Transcription</keyword>
<feature type="domain" description="RNA polymerase sigma-70 region 2" evidence="5">
    <location>
        <begin position="28"/>
        <end position="95"/>
    </location>
</feature>
<dbReference type="GO" id="GO:0006352">
    <property type="term" value="P:DNA-templated transcription initiation"/>
    <property type="evidence" value="ECO:0007669"/>
    <property type="project" value="InterPro"/>
</dbReference>
<dbReference type="NCBIfam" id="TIGR02937">
    <property type="entry name" value="sigma70-ECF"/>
    <property type="match status" value="1"/>
</dbReference>
<dbReference type="OrthoDB" id="799938at2"/>
<sequence>MQNSGPVFDEKVLLERVASGDSNAYSQLYTYYTPLLYRFVYPFTDASKEQAEEIVQEVFLKIWIRRETLTSLKSFEAYTFKMAKHQLIDARKREQCFQKIIGQLEHQEESKGSPLENNLIYSEYLTSAEMAIDCLTPQRKKIFDMRTQQNMSIDEISGSLNISKSAVKKQLYEAILFIKQHLHYHTGWPLLYVLIPFFL</sequence>
<dbReference type="Pfam" id="PF04542">
    <property type="entry name" value="Sigma70_r2"/>
    <property type="match status" value="1"/>
</dbReference>
<reference evidence="8" key="1">
    <citation type="submission" date="2016-10" db="EMBL/GenBank/DDBJ databases">
        <authorList>
            <person name="Varghese N."/>
            <person name="Submissions S."/>
        </authorList>
    </citation>
    <scope>NUCLEOTIDE SEQUENCE [LARGE SCALE GENOMIC DNA]</scope>
    <source>
        <strain evidence="8">DSM 19110</strain>
    </source>
</reference>
<evidence type="ECO:0000256" key="4">
    <source>
        <dbReference type="ARBA" id="ARBA00023163"/>
    </source>
</evidence>
<keyword evidence="3" id="KW-0731">Sigma factor</keyword>
<keyword evidence="8" id="KW-1185">Reference proteome</keyword>
<accession>A0A1H0G1I5</accession>
<dbReference type="SUPFAM" id="SSF88659">
    <property type="entry name" value="Sigma3 and sigma4 domains of RNA polymerase sigma factors"/>
    <property type="match status" value="1"/>
</dbReference>
<comment type="similarity">
    <text evidence="1">Belongs to the sigma-70 factor family. ECF subfamily.</text>
</comment>
<dbReference type="PANTHER" id="PTHR43133">
    <property type="entry name" value="RNA POLYMERASE ECF-TYPE SIGMA FACTO"/>
    <property type="match status" value="1"/>
</dbReference>
<evidence type="ECO:0000259" key="5">
    <source>
        <dbReference type="Pfam" id="PF04542"/>
    </source>
</evidence>
<evidence type="ECO:0000313" key="7">
    <source>
        <dbReference type="EMBL" id="SDO00746.1"/>
    </source>
</evidence>
<dbReference type="SUPFAM" id="SSF88946">
    <property type="entry name" value="Sigma2 domain of RNA polymerase sigma factors"/>
    <property type="match status" value="1"/>
</dbReference>
<dbReference type="InterPro" id="IPR036388">
    <property type="entry name" value="WH-like_DNA-bd_sf"/>
</dbReference>
<dbReference type="InterPro" id="IPR014284">
    <property type="entry name" value="RNA_pol_sigma-70_dom"/>
</dbReference>
<dbReference type="GO" id="GO:0003677">
    <property type="term" value="F:DNA binding"/>
    <property type="evidence" value="ECO:0007669"/>
    <property type="project" value="InterPro"/>
</dbReference>
<name>A0A1H0G1I5_9SPHI</name>
<dbReference type="EMBL" id="FNGY01000011">
    <property type="protein sequence ID" value="SDO00746.1"/>
    <property type="molecule type" value="Genomic_DNA"/>
</dbReference>
<protein>
    <submittedName>
        <fullName evidence="7">RNA polymerase sigma-70 factor, ECF subfamily</fullName>
    </submittedName>
</protein>
<dbReference type="InterPro" id="IPR013249">
    <property type="entry name" value="RNA_pol_sigma70_r4_t2"/>
</dbReference>
<dbReference type="AlphaFoldDB" id="A0A1H0G1I5"/>
<dbReference type="RefSeq" id="WP_074611788.1">
    <property type="nucleotide sequence ID" value="NZ_FNGY01000011.1"/>
</dbReference>
<evidence type="ECO:0000259" key="6">
    <source>
        <dbReference type="Pfam" id="PF08281"/>
    </source>
</evidence>
<dbReference type="InterPro" id="IPR007627">
    <property type="entry name" value="RNA_pol_sigma70_r2"/>
</dbReference>
<evidence type="ECO:0000256" key="3">
    <source>
        <dbReference type="ARBA" id="ARBA00023082"/>
    </source>
</evidence>
<feature type="domain" description="RNA polymerase sigma factor 70 region 4 type 2" evidence="6">
    <location>
        <begin position="129"/>
        <end position="174"/>
    </location>
</feature>
<gene>
    <name evidence="7" type="ORF">SAMN05421820_11111</name>
</gene>